<name>A0AAU9C2B7_9GAMM</name>
<dbReference type="Pfam" id="PF01381">
    <property type="entry name" value="HTH_3"/>
    <property type="match status" value="1"/>
</dbReference>
<dbReference type="CDD" id="cd00093">
    <property type="entry name" value="HTH_XRE"/>
    <property type="match status" value="1"/>
</dbReference>
<accession>A0AAU9C2B7</accession>
<reference evidence="3" key="1">
    <citation type="journal article" date="2024" name="Int. J. Syst. Evol. Microbiol.">
        <title>Methylomarinovum tepidoasis sp. nov., a moderately thermophilic methanotroph of the family Methylothermaceae isolated from a deep-sea hydrothermal field.</title>
        <authorList>
            <person name="Hirayama H."/>
            <person name="Takaki Y."/>
            <person name="Abe M."/>
            <person name="Miyazaki M."/>
            <person name="Uematsu K."/>
            <person name="Matsui Y."/>
            <person name="Takai K."/>
        </authorList>
    </citation>
    <scope>NUCLEOTIDE SEQUENCE [LARGE SCALE GENOMIC DNA]</scope>
    <source>
        <strain evidence="3">IT-9</strain>
    </source>
</reference>
<dbReference type="RefSeq" id="WP_317705284.1">
    <property type="nucleotide sequence ID" value="NZ_AP024714.1"/>
</dbReference>
<dbReference type="GO" id="GO:0003677">
    <property type="term" value="F:DNA binding"/>
    <property type="evidence" value="ECO:0007669"/>
    <property type="project" value="InterPro"/>
</dbReference>
<dbReference type="SUPFAM" id="SSF47413">
    <property type="entry name" value="lambda repressor-like DNA-binding domains"/>
    <property type="match status" value="1"/>
</dbReference>
<dbReference type="EMBL" id="AP024714">
    <property type="protein sequence ID" value="BCX82900.1"/>
    <property type="molecule type" value="Genomic_DNA"/>
</dbReference>
<keyword evidence="3" id="KW-1185">Reference proteome</keyword>
<dbReference type="PROSITE" id="PS50943">
    <property type="entry name" value="HTH_CROC1"/>
    <property type="match status" value="1"/>
</dbReference>
<proteinExistence type="predicted"/>
<gene>
    <name evidence="2" type="ORF">MIT9_P2491</name>
</gene>
<dbReference type="SMART" id="SM00530">
    <property type="entry name" value="HTH_XRE"/>
    <property type="match status" value="1"/>
</dbReference>
<dbReference type="Gene3D" id="1.10.260.40">
    <property type="entry name" value="lambda repressor-like DNA-binding domains"/>
    <property type="match status" value="1"/>
</dbReference>
<evidence type="ECO:0000259" key="1">
    <source>
        <dbReference type="PROSITE" id="PS50943"/>
    </source>
</evidence>
<protein>
    <recommendedName>
        <fullName evidence="1">HTH cro/C1-type domain-containing protein</fullName>
    </recommendedName>
</protein>
<dbReference type="KEGG" id="mcau:MIT9_P2491"/>
<evidence type="ECO:0000313" key="2">
    <source>
        <dbReference type="EMBL" id="BCX82900.1"/>
    </source>
</evidence>
<dbReference type="Proteomes" id="UP001321825">
    <property type="component" value="Chromosome"/>
</dbReference>
<dbReference type="InterPro" id="IPR010982">
    <property type="entry name" value="Lambda_DNA-bd_dom_sf"/>
</dbReference>
<evidence type="ECO:0000313" key="3">
    <source>
        <dbReference type="Proteomes" id="UP001321825"/>
    </source>
</evidence>
<dbReference type="InterPro" id="IPR001387">
    <property type="entry name" value="Cro/C1-type_HTH"/>
</dbReference>
<sequence length="117" mass="13308">MPAPIDFQVIEKNGRPVFAVVPWDRFQEMLKAWRATQVREHGIPQDVVERHVIDGVSLVAAWREHLGLTQAQLADLAGMKQSAIARLERQGSRPRRTTLRRLANAMGLHPDQLLLEE</sequence>
<dbReference type="AlphaFoldDB" id="A0AAU9C2B7"/>
<organism evidence="2 3">
    <name type="scientific">Methylomarinovum caldicuralii</name>
    <dbReference type="NCBI Taxonomy" id="438856"/>
    <lineage>
        <taxon>Bacteria</taxon>
        <taxon>Pseudomonadati</taxon>
        <taxon>Pseudomonadota</taxon>
        <taxon>Gammaproteobacteria</taxon>
        <taxon>Methylococcales</taxon>
        <taxon>Methylothermaceae</taxon>
        <taxon>Methylomarinovum</taxon>
    </lineage>
</organism>
<feature type="domain" description="HTH cro/C1-type" evidence="1">
    <location>
        <begin position="59"/>
        <end position="113"/>
    </location>
</feature>